<dbReference type="Proteomes" id="UP000276389">
    <property type="component" value="Unassembled WGS sequence"/>
</dbReference>
<evidence type="ECO:0000256" key="1">
    <source>
        <dbReference type="SAM" id="SignalP"/>
    </source>
</evidence>
<dbReference type="AlphaFoldDB" id="A0A3R9QQ73"/>
<dbReference type="PANTHER" id="PTHR37089">
    <property type="entry name" value="PROTEIN U-RELATED"/>
    <property type="match status" value="1"/>
</dbReference>
<dbReference type="RefSeq" id="WP_119935655.1">
    <property type="nucleotide sequence ID" value="NZ_CAMLPR010000094.1"/>
</dbReference>
<dbReference type="InterPro" id="IPR053167">
    <property type="entry name" value="Spore_coat_component"/>
</dbReference>
<name>A0A3R9QQ73_9ENTR</name>
<organism evidence="4 5">
    <name type="scientific">Enterobacter huaxiensis</name>
    <dbReference type="NCBI Taxonomy" id="2494702"/>
    <lineage>
        <taxon>Bacteria</taxon>
        <taxon>Pseudomonadati</taxon>
        <taxon>Pseudomonadota</taxon>
        <taxon>Gammaproteobacteria</taxon>
        <taxon>Enterobacterales</taxon>
        <taxon>Enterobacteriaceae</taxon>
        <taxon>Enterobacter</taxon>
    </lineage>
</organism>
<dbReference type="EMBL" id="JAMWJU010000002">
    <property type="protein sequence ID" value="MEB7542999.1"/>
    <property type="molecule type" value="Genomic_DNA"/>
</dbReference>
<evidence type="ECO:0000313" key="3">
    <source>
        <dbReference type="EMBL" id="MEB7542999.1"/>
    </source>
</evidence>
<feature type="domain" description="Spore coat protein U/FanG" evidence="2">
    <location>
        <begin position="25"/>
        <end position="160"/>
    </location>
</feature>
<dbReference type="GO" id="GO:0007155">
    <property type="term" value="P:cell adhesion"/>
    <property type="evidence" value="ECO:0007669"/>
    <property type="project" value="InterPro"/>
</dbReference>
<keyword evidence="4" id="KW-0946">Virion</keyword>
<dbReference type="InterPro" id="IPR036937">
    <property type="entry name" value="Adhesion_dom_fimbrial_sf"/>
</dbReference>
<dbReference type="Proteomes" id="UP001310558">
    <property type="component" value="Unassembled WGS sequence"/>
</dbReference>
<keyword evidence="1" id="KW-0732">Signal</keyword>
<protein>
    <submittedName>
        <fullName evidence="3 4">Spore coat protein</fullName>
    </submittedName>
</protein>
<sequence>MKIIPIAITSALFLLPVTAISAETATATMHVSLEVVKSCTLKANDLSFSRHSSDEAGEIEASTRLNITCTNGTPFTLSAYSSDTTENGTFWLKPENTGTGAQSIAWKLYADENKQTQVTSSQGLTGTGNGQEQSESLYGVIEAGALAAAQAGAYSDDVTLNLVY</sequence>
<dbReference type="GO" id="GO:0009289">
    <property type="term" value="C:pilus"/>
    <property type="evidence" value="ECO:0007669"/>
    <property type="project" value="InterPro"/>
</dbReference>
<evidence type="ECO:0000259" key="2">
    <source>
        <dbReference type="Pfam" id="PF05229"/>
    </source>
</evidence>
<dbReference type="Pfam" id="PF05229">
    <property type="entry name" value="SCPU"/>
    <property type="match status" value="1"/>
</dbReference>
<feature type="signal peptide" evidence="1">
    <location>
        <begin position="1"/>
        <end position="21"/>
    </location>
</feature>
<proteinExistence type="predicted"/>
<keyword evidence="6" id="KW-1185">Reference proteome</keyword>
<dbReference type="OrthoDB" id="6603838at2"/>
<dbReference type="Gene3D" id="2.60.40.1090">
    <property type="entry name" value="Fimbrial-type adhesion domain"/>
    <property type="match status" value="1"/>
</dbReference>
<comment type="caution">
    <text evidence="4">The sequence shown here is derived from an EMBL/GenBank/DDBJ whole genome shotgun (WGS) entry which is preliminary data.</text>
</comment>
<gene>
    <name evidence="4" type="ORF">EJE24_10065</name>
    <name evidence="3" type="ORF">NGC28_11125</name>
</gene>
<dbReference type="InterPro" id="IPR007893">
    <property type="entry name" value="Spore_coat_U/FanG"/>
</dbReference>
<evidence type="ECO:0000313" key="5">
    <source>
        <dbReference type="Proteomes" id="UP000276389"/>
    </source>
</evidence>
<dbReference type="EMBL" id="RWHU01000003">
    <property type="protein sequence ID" value="RSK68085.1"/>
    <property type="molecule type" value="Genomic_DNA"/>
</dbReference>
<keyword evidence="4" id="KW-0167">Capsid protein</keyword>
<evidence type="ECO:0000313" key="4">
    <source>
        <dbReference type="EMBL" id="RSK68085.1"/>
    </source>
</evidence>
<accession>A0A3R9QQ73</accession>
<reference evidence="3 6" key="2">
    <citation type="submission" date="2022-06" db="EMBL/GenBank/DDBJ databases">
        <title>Whole Genome analysis of Bacterial isolates collected during year 2020 from Guwahati, Assam, India.</title>
        <authorList>
            <person name="Mendem S.K."/>
            <person name="Rakshit O."/>
            <person name="Murugesan D."/>
            <person name="Saikia K."/>
            <person name="Shome R."/>
            <person name="Raisen C."/>
            <person name="Holmes M.A."/>
            <person name="Shome B.R."/>
        </authorList>
    </citation>
    <scope>NUCLEOTIDE SEQUENCE [LARGE SCALE GENOMIC DNA]</scope>
    <source>
        <strain evidence="3 6">Sil NS 53</strain>
    </source>
</reference>
<feature type="chain" id="PRO_5018709007" evidence="1">
    <location>
        <begin position="22"/>
        <end position="164"/>
    </location>
</feature>
<evidence type="ECO:0000313" key="6">
    <source>
        <dbReference type="Proteomes" id="UP001310558"/>
    </source>
</evidence>
<reference evidence="4 5" key="1">
    <citation type="submission" date="2018-12" db="EMBL/GenBank/DDBJ databases">
        <title>The Genome Submission of two Enterobacter spp. strains.</title>
        <authorList>
            <person name="Wu W."/>
            <person name="Wei L."/>
            <person name="Feng Y."/>
            <person name="Zong Z."/>
        </authorList>
    </citation>
    <scope>NUCLEOTIDE SEQUENCE [LARGE SCALE GENOMIC DNA]</scope>
    <source>
        <strain evidence="4 5">WCHEHu045002</strain>
    </source>
</reference>